<feature type="domain" description="AMP-dependent synthetase/ligase" evidence="5">
    <location>
        <begin position="17"/>
        <end position="392"/>
    </location>
</feature>
<keyword evidence="4" id="KW-0443">Lipid metabolism</keyword>
<dbReference type="NCBIfam" id="NF004837">
    <property type="entry name" value="PRK06187.1"/>
    <property type="match status" value="1"/>
</dbReference>
<dbReference type="GO" id="GO:0016874">
    <property type="term" value="F:ligase activity"/>
    <property type="evidence" value="ECO:0007669"/>
    <property type="project" value="UniProtKB-KW"/>
</dbReference>
<dbReference type="PROSITE" id="PS00455">
    <property type="entry name" value="AMP_BINDING"/>
    <property type="match status" value="1"/>
</dbReference>
<reference evidence="7 8" key="1">
    <citation type="submission" date="2024-09" db="EMBL/GenBank/DDBJ databases">
        <authorList>
            <person name="Sun Q."/>
            <person name="Mori K."/>
        </authorList>
    </citation>
    <scope>NUCLEOTIDE SEQUENCE [LARGE SCALE GENOMIC DNA]</scope>
    <source>
        <strain evidence="7 8">CICC 11035S</strain>
    </source>
</reference>
<dbReference type="InterPro" id="IPR000873">
    <property type="entry name" value="AMP-dep_synth/lig_dom"/>
</dbReference>
<dbReference type="EMBL" id="JBHLTM010000028">
    <property type="protein sequence ID" value="MFC0684781.1"/>
    <property type="molecule type" value="Genomic_DNA"/>
</dbReference>
<dbReference type="PANTHER" id="PTHR43859">
    <property type="entry name" value="ACYL-ACTIVATING ENZYME"/>
    <property type="match status" value="1"/>
</dbReference>
<dbReference type="RefSeq" id="WP_267221999.1">
    <property type="nucleotide sequence ID" value="NZ_JAPCWC010000013.1"/>
</dbReference>
<accession>A0ABV6S6T6</accession>
<dbReference type="InterPro" id="IPR042099">
    <property type="entry name" value="ANL_N_sf"/>
</dbReference>
<dbReference type="PANTHER" id="PTHR43859:SF4">
    <property type="entry name" value="BUTANOATE--COA LIGASE AAE1-RELATED"/>
    <property type="match status" value="1"/>
</dbReference>
<evidence type="ECO:0000256" key="4">
    <source>
        <dbReference type="ARBA" id="ARBA00023098"/>
    </source>
</evidence>
<dbReference type="Gene3D" id="3.40.50.12780">
    <property type="entry name" value="N-terminal domain of ligase-like"/>
    <property type="match status" value="1"/>
</dbReference>
<dbReference type="SUPFAM" id="SSF56801">
    <property type="entry name" value="Acetyl-CoA synthetase-like"/>
    <property type="match status" value="1"/>
</dbReference>
<evidence type="ECO:0000256" key="2">
    <source>
        <dbReference type="ARBA" id="ARBA00022598"/>
    </source>
</evidence>
<organism evidence="7 8">
    <name type="scientific">Novosphingobium clariflavum</name>
    <dbReference type="NCBI Taxonomy" id="2029884"/>
    <lineage>
        <taxon>Bacteria</taxon>
        <taxon>Pseudomonadati</taxon>
        <taxon>Pseudomonadota</taxon>
        <taxon>Alphaproteobacteria</taxon>
        <taxon>Sphingomonadales</taxon>
        <taxon>Sphingomonadaceae</taxon>
        <taxon>Novosphingobium</taxon>
    </lineage>
</organism>
<dbReference type="InterPro" id="IPR045851">
    <property type="entry name" value="AMP-bd_C_sf"/>
</dbReference>
<dbReference type="InterPro" id="IPR020845">
    <property type="entry name" value="AMP-binding_CS"/>
</dbReference>
<name>A0ABV6S6T6_9SPHN</name>
<evidence type="ECO:0000259" key="5">
    <source>
        <dbReference type="Pfam" id="PF00501"/>
    </source>
</evidence>
<proteinExistence type="inferred from homology"/>
<evidence type="ECO:0000313" key="8">
    <source>
        <dbReference type="Proteomes" id="UP001589858"/>
    </source>
</evidence>
<dbReference type="Pfam" id="PF13193">
    <property type="entry name" value="AMP-binding_C"/>
    <property type="match status" value="1"/>
</dbReference>
<protein>
    <submittedName>
        <fullName evidence="7">Long-chain fatty acid--CoA ligase</fullName>
    </submittedName>
</protein>
<keyword evidence="2 7" id="KW-0436">Ligase</keyword>
<dbReference type="Gene3D" id="3.30.300.30">
    <property type="match status" value="1"/>
</dbReference>
<evidence type="ECO:0000259" key="6">
    <source>
        <dbReference type="Pfam" id="PF13193"/>
    </source>
</evidence>
<comment type="caution">
    <text evidence="7">The sequence shown here is derived from an EMBL/GenBank/DDBJ whole genome shotgun (WGS) entry which is preliminary data.</text>
</comment>
<dbReference type="Pfam" id="PF00501">
    <property type="entry name" value="AMP-binding"/>
    <property type="match status" value="1"/>
</dbReference>
<dbReference type="InterPro" id="IPR025110">
    <property type="entry name" value="AMP-bd_C"/>
</dbReference>
<evidence type="ECO:0000256" key="1">
    <source>
        <dbReference type="ARBA" id="ARBA00006432"/>
    </source>
</evidence>
<keyword evidence="8" id="KW-1185">Reference proteome</keyword>
<comment type="similarity">
    <text evidence="1">Belongs to the ATP-dependent AMP-binding enzyme family.</text>
</comment>
<dbReference type="Proteomes" id="UP001589858">
    <property type="component" value="Unassembled WGS sequence"/>
</dbReference>
<evidence type="ECO:0000256" key="3">
    <source>
        <dbReference type="ARBA" id="ARBA00022832"/>
    </source>
</evidence>
<dbReference type="CDD" id="cd12119">
    <property type="entry name" value="ttLC_FACS_AlkK_like"/>
    <property type="match status" value="1"/>
</dbReference>
<evidence type="ECO:0000313" key="7">
    <source>
        <dbReference type="EMBL" id="MFC0684781.1"/>
    </source>
</evidence>
<sequence>MPGEMQDWDLRVSGLIDHAARAHGAREIVTRWADGSQSRTSWAGVRHDALRMVQALRRIDVYPGERVATLAMNHGRHLAAWFGATGAGCVLHTLNPRLFDAQLAWIVNHAEDAVLIYDAAFRPIVERILPSCPTIRRTICFDSRAWGPDFEDWLAAEDGEAHWTAGCEQAPCMLCYTSGTTGDPKGVLYSHRSQVLHTLAMIAPSALDLAPRSVVLPVVPMFHANNWGLPWACAASGAKMVWSQTNEAEALCGLMHREAVTHVAGVPAVWFAMFEHLDRTGTALPPIRQALSGGSAVPRSVVERLMHAGVRVAQAWGMTETSPIATVAYEPAGWDDMSFDEQVTCKSSQGRPLYGVEVRVVGLDGTGVPLPHDGISAGALQVRGPWTVKRYFRAEDDAVDSDQWFDTGDVATIAPDGTLYLTDRTKDLIKSGGEWISSVELENAAVGHPEVSEAAAIGVAHPRWDERPLLVAVRKQGSALGAEDLRNYLAGKVARWWLPDAIEFVGSLPHTGSGKLDKKALRLLFADYTLPV</sequence>
<keyword evidence="3" id="KW-0276">Fatty acid metabolism</keyword>
<feature type="domain" description="AMP-binding enzyme C-terminal" evidence="6">
    <location>
        <begin position="440"/>
        <end position="515"/>
    </location>
</feature>
<gene>
    <name evidence="7" type="ORF">ACFFF8_09265</name>
</gene>